<dbReference type="Gene3D" id="3.40.50.300">
    <property type="entry name" value="P-loop containing nucleotide triphosphate hydrolases"/>
    <property type="match status" value="1"/>
</dbReference>
<dbReference type="InterPro" id="IPR033756">
    <property type="entry name" value="YlxH/NBP35"/>
</dbReference>
<organism evidence="3 4">
    <name type="scientific">Halobacteriovorax vibrionivorans</name>
    <dbReference type="NCBI Taxonomy" id="2152716"/>
    <lineage>
        <taxon>Bacteria</taxon>
        <taxon>Pseudomonadati</taxon>
        <taxon>Bdellovibrionota</taxon>
        <taxon>Bacteriovoracia</taxon>
        <taxon>Bacteriovoracales</taxon>
        <taxon>Halobacteriovoraceae</taxon>
        <taxon>Halobacteriovorax</taxon>
    </lineage>
</organism>
<dbReference type="InterPro" id="IPR027417">
    <property type="entry name" value="P-loop_NTPase"/>
</dbReference>
<evidence type="ECO:0000256" key="1">
    <source>
        <dbReference type="ARBA" id="ARBA00022741"/>
    </source>
</evidence>
<sequence length="332" mass="36475">MQGCILNNLNNTHNNSNSHLADAGKYLGASNNGKKIWAIGGGKGGVGKSLVTSNLSICLALMGMKVIAIDMDLGGANLHTCLGVSVPSKTLSDYFTKPNTKLSDLITPTPLENLSLISGAQDNLGMANLKAAHKSKVLNDLRELDADYILLDLGAGTTNNTLDFFLGADEGILVTLPEPTSIENTYRFIKSIYHRKLQSVDDFLELGPLIDKVMNGKVGENRKPSEIIEKAMQINEQQGLKLKREIESITPKLIINQARTQADIDIGFAMRIISKKYFGINLDYVGFLEYDATVWQSVKKKKPLILEFPNSSLVKNFEHVINRILNLTKKMV</sequence>
<accession>A0ABY0IG21</accession>
<reference evidence="4" key="1">
    <citation type="journal article" date="2019" name="Int. J. Syst. Evol. Microbiol.">
        <title>Halobacteriovorax valvorus sp. nov., a novel prokaryotic predator isolated from coastal seawater of China.</title>
        <authorList>
            <person name="Chen M.-X."/>
        </authorList>
    </citation>
    <scope>NUCLEOTIDE SEQUENCE [LARGE SCALE GENOMIC DNA]</scope>
    <source>
        <strain evidence="4">BL9</strain>
    </source>
</reference>
<dbReference type="InterPro" id="IPR050625">
    <property type="entry name" value="ParA/MinD_ATPase"/>
</dbReference>
<dbReference type="Pfam" id="PF10609">
    <property type="entry name" value="ParA"/>
    <property type="match status" value="1"/>
</dbReference>
<keyword evidence="1" id="KW-0547">Nucleotide-binding</keyword>
<dbReference type="SUPFAM" id="SSF52540">
    <property type="entry name" value="P-loop containing nucleoside triphosphate hydrolases"/>
    <property type="match status" value="1"/>
</dbReference>
<protein>
    <submittedName>
        <fullName evidence="3">MinD/ParA family protein</fullName>
    </submittedName>
</protein>
<name>A0ABY0IG21_9BACT</name>
<dbReference type="EMBL" id="QDKL01000002">
    <property type="protein sequence ID" value="RZF21883.1"/>
    <property type="molecule type" value="Genomic_DNA"/>
</dbReference>
<evidence type="ECO:0000313" key="3">
    <source>
        <dbReference type="EMBL" id="RZF21883.1"/>
    </source>
</evidence>
<evidence type="ECO:0000256" key="2">
    <source>
        <dbReference type="ARBA" id="ARBA00022840"/>
    </source>
</evidence>
<keyword evidence="4" id="KW-1185">Reference proteome</keyword>
<gene>
    <name evidence="3" type="ORF">DAY19_09340</name>
</gene>
<comment type="caution">
    <text evidence="3">The sequence shown here is derived from an EMBL/GenBank/DDBJ whole genome shotgun (WGS) entry which is preliminary data.</text>
</comment>
<evidence type="ECO:0000313" key="4">
    <source>
        <dbReference type="Proteomes" id="UP000443582"/>
    </source>
</evidence>
<dbReference type="Proteomes" id="UP000443582">
    <property type="component" value="Unassembled WGS sequence"/>
</dbReference>
<dbReference type="PANTHER" id="PTHR43384">
    <property type="entry name" value="SEPTUM SITE-DETERMINING PROTEIN MIND HOMOLOG, CHLOROPLASTIC-RELATED"/>
    <property type="match status" value="1"/>
</dbReference>
<keyword evidence="2" id="KW-0067">ATP-binding</keyword>
<proteinExistence type="predicted"/>
<dbReference type="PANTHER" id="PTHR43384:SF4">
    <property type="entry name" value="CELLULOSE BIOSYNTHESIS PROTEIN BCSQ-RELATED"/>
    <property type="match status" value="1"/>
</dbReference>